<organism evidence="1 2">
    <name type="scientific">Aphis gossypii</name>
    <name type="common">Cotton aphid</name>
    <dbReference type="NCBI Taxonomy" id="80765"/>
    <lineage>
        <taxon>Eukaryota</taxon>
        <taxon>Metazoa</taxon>
        <taxon>Ecdysozoa</taxon>
        <taxon>Arthropoda</taxon>
        <taxon>Hexapoda</taxon>
        <taxon>Insecta</taxon>
        <taxon>Pterygota</taxon>
        <taxon>Neoptera</taxon>
        <taxon>Paraneoptera</taxon>
        <taxon>Hemiptera</taxon>
        <taxon>Sternorrhyncha</taxon>
        <taxon>Aphidomorpha</taxon>
        <taxon>Aphidoidea</taxon>
        <taxon>Aphididae</taxon>
        <taxon>Aphidini</taxon>
        <taxon>Aphis</taxon>
        <taxon>Aphis</taxon>
    </lineage>
</organism>
<keyword evidence="2" id="KW-1185">Reference proteome</keyword>
<evidence type="ECO:0000313" key="1">
    <source>
        <dbReference type="EMBL" id="CAH1725529.1"/>
    </source>
</evidence>
<dbReference type="EMBL" id="OU899035">
    <property type="protein sequence ID" value="CAH1725529.1"/>
    <property type="molecule type" value="Genomic_DNA"/>
</dbReference>
<dbReference type="Proteomes" id="UP001154329">
    <property type="component" value="Chromosome 2"/>
</dbReference>
<evidence type="ECO:0000313" key="2">
    <source>
        <dbReference type="Proteomes" id="UP001154329"/>
    </source>
</evidence>
<reference evidence="1" key="2">
    <citation type="submission" date="2022-10" db="EMBL/GenBank/DDBJ databases">
        <authorList>
            <consortium name="ENA_rothamsted_submissions"/>
            <consortium name="culmorum"/>
            <person name="King R."/>
        </authorList>
    </citation>
    <scope>NUCLEOTIDE SEQUENCE</scope>
</reference>
<proteinExistence type="predicted"/>
<dbReference type="AlphaFoldDB" id="A0A9P0NGP2"/>
<accession>A0A9P0NGP2</accession>
<reference evidence="1" key="1">
    <citation type="submission" date="2022-02" db="EMBL/GenBank/DDBJ databases">
        <authorList>
            <person name="King R."/>
        </authorList>
    </citation>
    <scope>NUCLEOTIDE SEQUENCE</scope>
</reference>
<protein>
    <submittedName>
        <fullName evidence="1">Uncharacterized protein</fullName>
    </submittedName>
</protein>
<name>A0A9P0NGP2_APHGO</name>
<gene>
    <name evidence="1" type="ORF">APHIGO_LOCUS6593</name>
</gene>
<sequence>MASSAVRVSRTTAIYTFIRRTLYTGTRLTSILLSVHELNRVRRLPIYDYAGDGNDYGGIRTADGNTAGGYGGHGVDRTTRRDGHELKSATLSRLAVYSDGRRRRCYDRVRSTKTVEPTTVVIIIAINNIIAVDYNTHLDSTSSYRITIIIYYY</sequence>